<keyword evidence="1" id="KW-0812">Transmembrane</keyword>
<protein>
    <submittedName>
        <fullName evidence="2">DUF5134 domain-containing protein</fullName>
    </submittedName>
</protein>
<gene>
    <name evidence="2" type="ORF">GCM10010394_09950</name>
</gene>
<evidence type="ECO:0000313" key="2">
    <source>
        <dbReference type="EMBL" id="GAA0583176.1"/>
    </source>
</evidence>
<dbReference type="Proteomes" id="UP001500668">
    <property type="component" value="Unassembled WGS sequence"/>
</dbReference>
<feature type="transmembrane region" description="Helical" evidence="1">
    <location>
        <begin position="131"/>
        <end position="151"/>
    </location>
</feature>
<feature type="transmembrane region" description="Helical" evidence="1">
    <location>
        <begin position="62"/>
        <end position="80"/>
    </location>
</feature>
<dbReference type="Pfam" id="PF17197">
    <property type="entry name" value="DUF5134"/>
    <property type="match status" value="1"/>
</dbReference>
<dbReference type="EMBL" id="BAAACA010000006">
    <property type="protein sequence ID" value="GAA0583176.1"/>
    <property type="molecule type" value="Genomic_DNA"/>
</dbReference>
<keyword evidence="1" id="KW-0472">Membrane</keyword>
<keyword evidence="1" id="KW-1133">Transmembrane helix</keyword>
<name>A0ABP3QAU8_9ACTN</name>
<dbReference type="RefSeq" id="WP_344070469.1">
    <property type="nucleotide sequence ID" value="NZ_BAAACA010000006.1"/>
</dbReference>
<proteinExistence type="predicted"/>
<keyword evidence="3" id="KW-1185">Reference proteome</keyword>
<organism evidence="2 3">
    <name type="scientific">Streptomyces crystallinus</name>
    <dbReference type="NCBI Taxonomy" id="68191"/>
    <lineage>
        <taxon>Bacteria</taxon>
        <taxon>Bacillati</taxon>
        <taxon>Actinomycetota</taxon>
        <taxon>Actinomycetes</taxon>
        <taxon>Kitasatosporales</taxon>
        <taxon>Streptomycetaceae</taxon>
        <taxon>Streptomyces</taxon>
    </lineage>
</organism>
<comment type="caution">
    <text evidence="2">The sequence shown here is derived from an EMBL/GenBank/DDBJ whole genome shotgun (WGS) entry which is preliminary data.</text>
</comment>
<dbReference type="InterPro" id="IPR033458">
    <property type="entry name" value="DUF5134"/>
</dbReference>
<reference evidence="3" key="1">
    <citation type="journal article" date="2019" name="Int. J. Syst. Evol. Microbiol.">
        <title>The Global Catalogue of Microorganisms (GCM) 10K type strain sequencing project: providing services to taxonomists for standard genome sequencing and annotation.</title>
        <authorList>
            <consortium name="The Broad Institute Genomics Platform"/>
            <consortium name="The Broad Institute Genome Sequencing Center for Infectious Disease"/>
            <person name="Wu L."/>
            <person name="Ma J."/>
        </authorList>
    </citation>
    <scope>NUCLEOTIDE SEQUENCE [LARGE SCALE GENOMIC DNA]</scope>
    <source>
        <strain evidence="3">JCM 5067</strain>
    </source>
</reference>
<feature type="transmembrane region" description="Helical" evidence="1">
    <location>
        <begin position="171"/>
        <end position="189"/>
    </location>
</feature>
<feature type="transmembrane region" description="Helical" evidence="1">
    <location>
        <begin position="6"/>
        <end position="24"/>
    </location>
</feature>
<evidence type="ECO:0000256" key="1">
    <source>
        <dbReference type="SAM" id="Phobius"/>
    </source>
</evidence>
<accession>A0ABP3QAU8</accession>
<feature type="transmembrane region" description="Helical" evidence="1">
    <location>
        <begin position="92"/>
        <end position="111"/>
    </location>
</feature>
<feature type="transmembrane region" description="Helical" evidence="1">
    <location>
        <begin position="36"/>
        <end position="56"/>
    </location>
</feature>
<sequence>MHGTALSGWLLVAVCTATGAYCLLRLRSDCARARSSAGGEAVMGFGMAAMAVPAAFAEPPSWLLAGYAGVFAAAALRAGWLARARENGGGHHLHHVIGSLAMVYMALAMSAPGGHTAHEGHPGAAGGVPLVTGALLVYYVGYVLTTGARLLPAAVTPRGGGTLAWRARPELTLACRLSMGIAMLAMLLAL</sequence>
<evidence type="ECO:0000313" key="3">
    <source>
        <dbReference type="Proteomes" id="UP001500668"/>
    </source>
</evidence>